<proteinExistence type="predicted"/>
<protein>
    <submittedName>
        <fullName evidence="2">Uncharacterized protein</fullName>
    </submittedName>
</protein>
<evidence type="ECO:0000256" key="1">
    <source>
        <dbReference type="SAM" id="Phobius"/>
    </source>
</evidence>
<dbReference type="EMBL" id="GGEC01003002">
    <property type="protein sequence ID" value="MBW83485.1"/>
    <property type="molecule type" value="Transcribed_RNA"/>
</dbReference>
<keyword evidence="1" id="KW-1133">Transmembrane helix</keyword>
<evidence type="ECO:0000313" key="2">
    <source>
        <dbReference type="EMBL" id="MBW83485.1"/>
    </source>
</evidence>
<organism evidence="2">
    <name type="scientific">Rhizophora mucronata</name>
    <name type="common">Asiatic mangrove</name>
    <dbReference type="NCBI Taxonomy" id="61149"/>
    <lineage>
        <taxon>Eukaryota</taxon>
        <taxon>Viridiplantae</taxon>
        <taxon>Streptophyta</taxon>
        <taxon>Embryophyta</taxon>
        <taxon>Tracheophyta</taxon>
        <taxon>Spermatophyta</taxon>
        <taxon>Magnoliopsida</taxon>
        <taxon>eudicotyledons</taxon>
        <taxon>Gunneridae</taxon>
        <taxon>Pentapetalae</taxon>
        <taxon>rosids</taxon>
        <taxon>fabids</taxon>
        <taxon>Malpighiales</taxon>
        <taxon>Rhizophoraceae</taxon>
        <taxon>Rhizophora</taxon>
    </lineage>
</organism>
<dbReference type="AlphaFoldDB" id="A0A2P2IQI8"/>
<accession>A0A2P2IQI8</accession>
<reference evidence="2" key="1">
    <citation type="submission" date="2018-02" db="EMBL/GenBank/DDBJ databases">
        <title>Rhizophora mucronata_Transcriptome.</title>
        <authorList>
            <person name="Meera S.P."/>
            <person name="Sreeshan A."/>
            <person name="Augustine A."/>
        </authorList>
    </citation>
    <scope>NUCLEOTIDE SEQUENCE</scope>
    <source>
        <tissue evidence="2">Leaf</tissue>
    </source>
</reference>
<name>A0A2P2IQI8_RHIMU</name>
<keyword evidence="1" id="KW-0812">Transmembrane</keyword>
<feature type="transmembrane region" description="Helical" evidence="1">
    <location>
        <begin position="6"/>
        <end position="25"/>
    </location>
</feature>
<keyword evidence="1" id="KW-0472">Membrane</keyword>
<sequence>MFFNQNHLSHILPKICYLLVVILMLF</sequence>